<feature type="binding site" evidence="8">
    <location>
        <position position="264"/>
    </location>
    <ligand>
        <name>Mn(2+)</name>
        <dbReference type="ChEBI" id="CHEBI:29035"/>
        <label>2</label>
    </ligand>
</feature>
<keyword evidence="8" id="KW-0479">Metal-binding</keyword>
<feature type="binding site" evidence="8">
    <location>
        <position position="341"/>
    </location>
    <ligand>
        <name>Mn(2+)</name>
        <dbReference type="ChEBI" id="CHEBI:29035"/>
        <label>1</label>
    </ligand>
</feature>
<dbReference type="Gene3D" id="3.40.220.10">
    <property type="entry name" value="Leucine Aminopeptidase, subunit E, domain 1"/>
    <property type="match status" value="1"/>
</dbReference>
<evidence type="ECO:0000256" key="4">
    <source>
        <dbReference type="ARBA" id="ARBA00022438"/>
    </source>
</evidence>
<dbReference type="InterPro" id="IPR000819">
    <property type="entry name" value="Peptidase_M17_C"/>
</dbReference>
<dbReference type="HAMAP" id="MF_00181">
    <property type="entry name" value="Cytosol_peptidase_M17"/>
    <property type="match status" value="1"/>
</dbReference>
<name>A0ABQ5UD91_9HYPH</name>
<comment type="function">
    <text evidence="8">Presumably involved in the processing and regular turnover of intracellular proteins. Catalyzes the removal of unsubstituted N-terminal amino acids from various peptides.</text>
</comment>
<reference evidence="10" key="1">
    <citation type="journal article" date="2014" name="Int. J. Syst. Evol. Microbiol.">
        <title>Complete genome of a new Firmicutes species belonging to the dominant human colonic microbiota ('Ruminococcus bicirculans') reveals two chromosomes and a selective capacity to utilize plant glucans.</title>
        <authorList>
            <consortium name="NISC Comparative Sequencing Program"/>
            <person name="Wegmann U."/>
            <person name="Louis P."/>
            <person name="Goesmann A."/>
            <person name="Henrissat B."/>
            <person name="Duncan S.H."/>
            <person name="Flint H.J."/>
        </authorList>
    </citation>
    <scope>NUCLEOTIDE SEQUENCE</scope>
    <source>
        <strain evidence="10">NBRC 103855</strain>
    </source>
</reference>
<feature type="binding site" evidence="8">
    <location>
        <position position="264"/>
    </location>
    <ligand>
        <name>Mn(2+)</name>
        <dbReference type="ChEBI" id="CHEBI:29035"/>
        <label>1</label>
    </ligand>
</feature>
<feature type="active site" evidence="8">
    <location>
        <position position="345"/>
    </location>
</feature>
<comment type="similarity">
    <text evidence="3 8">Belongs to the peptidase M17 family.</text>
</comment>
<evidence type="ECO:0000259" key="9">
    <source>
        <dbReference type="PROSITE" id="PS00631"/>
    </source>
</evidence>
<dbReference type="PROSITE" id="PS00631">
    <property type="entry name" value="CYTOSOL_AP"/>
    <property type="match status" value="1"/>
</dbReference>
<feature type="domain" description="Cytosol aminopeptidase" evidence="9">
    <location>
        <begin position="339"/>
        <end position="346"/>
    </location>
</feature>
<keyword evidence="8" id="KW-0963">Cytoplasm</keyword>
<dbReference type="EC" id="3.4.11.10" evidence="8"/>
<organism evidence="10 11">
    <name type="scientific">Devosia yakushimensis</name>
    <dbReference type="NCBI Taxonomy" id="470028"/>
    <lineage>
        <taxon>Bacteria</taxon>
        <taxon>Pseudomonadati</taxon>
        <taxon>Pseudomonadota</taxon>
        <taxon>Alphaproteobacteria</taxon>
        <taxon>Hyphomicrobiales</taxon>
        <taxon>Devosiaceae</taxon>
        <taxon>Devosia</taxon>
    </lineage>
</organism>
<dbReference type="Proteomes" id="UP001161406">
    <property type="component" value="Unassembled WGS sequence"/>
</dbReference>
<gene>
    <name evidence="10" type="primary">pepA_2</name>
    <name evidence="8" type="synonym">pepA</name>
    <name evidence="10" type="ORF">GCM10007913_19820</name>
</gene>
<dbReference type="CDD" id="cd00433">
    <property type="entry name" value="Peptidase_M17"/>
    <property type="match status" value="1"/>
</dbReference>
<keyword evidence="5 8" id="KW-0645">Protease</keyword>
<dbReference type="InterPro" id="IPR011356">
    <property type="entry name" value="Leucine_aapep/pepB"/>
</dbReference>
<dbReference type="InterPro" id="IPR008283">
    <property type="entry name" value="Peptidase_M17_N"/>
</dbReference>
<proteinExistence type="inferred from homology"/>
<comment type="catalytic activity">
    <reaction evidence="1 8">
        <text>Release of an N-terminal amino acid, Xaa-|-Yaa-, in which Xaa is preferably Leu, but may be other amino acids including Pro although not Arg or Lys, and Yaa may be Pro. Amino acid amides and methyl esters are also readily hydrolyzed, but rates on arylamides are exceedingly low.</text>
        <dbReference type="EC" id="3.4.11.1"/>
    </reaction>
</comment>
<dbReference type="Pfam" id="PF00883">
    <property type="entry name" value="Peptidase_M17"/>
    <property type="match status" value="1"/>
</dbReference>
<feature type="binding site" evidence="8">
    <location>
        <position position="343"/>
    </location>
    <ligand>
        <name>Mn(2+)</name>
        <dbReference type="ChEBI" id="CHEBI:29035"/>
        <label>1</label>
    </ligand>
</feature>
<feature type="binding site" evidence="8">
    <location>
        <position position="282"/>
    </location>
    <ligand>
        <name>Mn(2+)</name>
        <dbReference type="ChEBI" id="CHEBI:29035"/>
        <label>2</label>
    </ligand>
</feature>
<accession>A0ABQ5UD91</accession>
<comment type="cofactor">
    <cofactor evidence="8">
        <name>Mn(2+)</name>
        <dbReference type="ChEBI" id="CHEBI:29035"/>
    </cofactor>
    <text evidence="8">Binds 2 manganese ions per subunit.</text>
</comment>
<feature type="binding site" evidence="8">
    <location>
        <position position="259"/>
    </location>
    <ligand>
        <name>Mn(2+)</name>
        <dbReference type="ChEBI" id="CHEBI:29035"/>
        <label>2</label>
    </ligand>
</feature>
<keyword evidence="11" id="KW-1185">Reference proteome</keyword>
<dbReference type="InterPro" id="IPR023042">
    <property type="entry name" value="Peptidase_M17_leu_NH2_pept"/>
</dbReference>
<dbReference type="PRINTS" id="PR00481">
    <property type="entry name" value="LAMNOPPTDASE"/>
</dbReference>
<dbReference type="NCBIfam" id="NF002077">
    <property type="entry name" value="PRK00913.2-4"/>
    <property type="match status" value="1"/>
</dbReference>
<dbReference type="PANTHER" id="PTHR11963">
    <property type="entry name" value="LEUCINE AMINOPEPTIDASE-RELATED"/>
    <property type="match status" value="1"/>
</dbReference>
<feature type="active site" evidence="8">
    <location>
        <position position="271"/>
    </location>
</feature>
<dbReference type="SUPFAM" id="SSF52949">
    <property type="entry name" value="Macro domain-like"/>
    <property type="match status" value="1"/>
</dbReference>
<dbReference type="InterPro" id="IPR043472">
    <property type="entry name" value="Macro_dom-like"/>
</dbReference>
<reference evidence="10" key="2">
    <citation type="submission" date="2023-01" db="EMBL/GenBank/DDBJ databases">
        <title>Draft genome sequence of Devosia yakushimensis strain NBRC 103855.</title>
        <authorList>
            <person name="Sun Q."/>
            <person name="Mori K."/>
        </authorList>
    </citation>
    <scope>NUCLEOTIDE SEQUENCE</scope>
    <source>
        <strain evidence="10">NBRC 103855</strain>
    </source>
</reference>
<evidence type="ECO:0000256" key="3">
    <source>
        <dbReference type="ARBA" id="ARBA00009528"/>
    </source>
</evidence>
<keyword evidence="4 8" id="KW-0031">Aminopeptidase</keyword>
<comment type="subcellular location">
    <subcellularLocation>
        <location evidence="8">Cytoplasm</location>
    </subcellularLocation>
</comment>
<dbReference type="EC" id="3.4.11.1" evidence="8"/>
<evidence type="ECO:0000313" key="10">
    <source>
        <dbReference type="EMBL" id="GLQ10050.1"/>
    </source>
</evidence>
<keyword evidence="7 8" id="KW-0464">Manganese</keyword>
<dbReference type="Pfam" id="PF02789">
    <property type="entry name" value="Peptidase_M17_N"/>
    <property type="match status" value="1"/>
</dbReference>
<dbReference type="PANTHER" id="PTHR11963:SF23">
    <property type="entry name" value="CYTOSOL AMINOPEPTIDASE"/>
    <property type="match status" value="1"/>
</dbReference>
<evidence type="ECO:0000256" key="5">
    <source>
        <dbReference type="ARBA" id="ARBA00022670"/>
    </source>
</evidence>
<protein>
    <recommendedName>
        <fullName evidence="8">Probable cytosol aminopeptidase</fullName>
        <ecNumber evidence="8">3.4.11.1</ecNumber>
    </recommendedName>
    <alternativeName>
        <fullName evidence="8">Leucine aminopeptidase</fullName>
        <shortName evidence="8">LAP</shortName>
        <ecNumber evidence="8">3.4.11.10</ecNumber>
    </alternativeName>
    <alternativeName>
        <fullName evidence="8">Leucyl aminopeptidase</fullName>
    </alternativeName>
</protein>
<dbReference type="SUPFAM" id="SSF53187">
    <property type="entry name" value="Zn-dependent exopeptidases"/>
    <property type="match status" value="1"/>
</dbReference>
<evidence type="ECO:0000313" key="11">
    <source>
        <dbReference type="Proteomes" id="UP001161406"/>
    </source>
</evidence>
<evidence type="ECO:0000256" key="2">
    <source>
        <dbReference type="ARBA" id="ARBA00000967"/>
    </source>
</evidence>
<comment type="caution">
    <text evidence="10">The sequence shown here is derived from an EMBL/GenBank/DDBJ whole genome shotgun (WGS) entry which is preliminary data.</text>
</comment>
<dbReference type="GO" id="GO:0004177">
    <property type="term" value="F:aminopeptidase activity"/>
    <property type="evidence" value="ECO:0007669"/>
    <property type="project" value="UniProtKB-KW"/>
</dbReference>
<dbReference type="NCBIfam" id="NF002075">
    <property type="entry name" value="PRK00913.2-2"/>
    <property type="match status" value="1"/>
</dbReference>
<evidence type="ECO:0000256" key="6">
    <source>
        <dbReference type="ARBA" id="ARBA00022801"/>
    </source>
</evidence>
<feature type="binding site" evidence="8">
    <location>
        <position position="343"/>
    </location>
    <ligand>
        <name>Mn(2+)</name>
        <dbReference type="ChEBI" id="CHEBI:29035"/>
        <label>2</label>
    </ligand>
</feature>
<keyword evidence="6 8" id="KW-0378">Hydrolase</keyword>
<sequence length="493" mass="51163">MPQKLSIQTAAFAAASAPLTIIYAAEGEAPAGAGAAIWSATGLDWQAASASAAFKGKQGQALDIIGQGAGRLIVLGKGKSEGDVPLNAWTDRGGSLLAKIAAARAESVAVVIDEAGATPAAIAELAAGLRLRHYKFDKYKTARPDDPAADIAITLHVADPAATDTAIADRDAVVEGTLLARNLINEPANVLGPVEFAAKAAELSDLGVDVEILEPAQLEKLGMGSLLCVAQGSERPARLVVMQWRGGDVGDAPLAFVGKGVVFDTGGISIKPAANMEEMKGDMGGAAAVTGLMRALAGRKAPVNAVGVIGLVENMPSGNAVRPGDIVKAMSGTTIEVINTDAEGRLVLADALWYTQDRFKPRFMINLATLTGAIIVALGHEHAGLFSNNDELAIRLLNAGITANEKLWRMPLSPAYDKLIESKFADIRNSVGRPAGSITAAQFLQRFVNNVPWAHLDIAGTAFGAAATETNASWSAGFGVALLDRLVRDYYEG</sequence>
<evidence type="ECO:0000256" key="8">
    <source>
        <dbReference type="HAMAP-Rule" id="MF_00181"/>
    </source>
</evidence>
<dbReference type="EMBL" id="BSNG01000001">
    <property type="protein sequence ID" value="GLQ10050.1"/>
    <property type="molecule type" value="Genomic_DNA"/>
</dbReference>
<evidence type="ECO:0000256" key="1">
    <source>
        <dbReference type="ARBA" id="ARBA00000135"/>
    </source>
</evidence>
<dbReference type="Gene3D" id="3.40.630.10">
    <property type="entry name" value="Zn peptidases"/>
    <property type="match status" value="1"/>
</dbReference>
<dbReference type="NCBIfam" id="NF002074">
    <property type="entry name" value="PRK00913.1-4"/>
    <property type="match status" value="1"/>
</dbReference>
<evidence type="ECO:0000256" key="7">
    <source>
        <dbReference type="ARBA" id="ARBA00023211"/>
    </source>
</evidence>
<comment type="catalytic activity">
    <reaction evidence="2 8">
        <text>Release of an N-terminal amino acid, preferentially leucine, but not glutamic or aspartic acids.</text>
        <dbReference type="EC" id="3.4.11.10"/>
    </reaction>
</comment>
<dbReference type="RefSeq" id="WP_284390326.1">
    <property type="nucleotide sequence ID" value="NZ_BSNG01000001.1"/>
</dbReference>